<evidence type="ECO:0000313" key="2">
    <source>
        <dbReference type="EMBL" id="WYW55106.1"/>
    </source>
</evidence>
<gene>
    <name evidence="2" type="ORF">WG950_11260</name>
</gene>
<feature type="chain" id="PRO_5045742281" evidence="1">
    <location>
        <begin position="20"/>
        <end position="187"/>
    </location>
</feature>
<feature type="signal peptide" evidence="1">
    <location>
        <begin position="1"/>
        <end position="19"/>
    </location>
</feature>
<dbReference type="EMBL" id="CP150496">
    <property type="protein sequence ID" value="WYW55106.1"/>
    <property type="molecule type" value="Genomic_DNA"/>
</dbReference>
<organism evidence="2 3">
    <name type="scientific">Polaribacter marinaquae</name>
    <dbReference type="NCBI Taxonomy" id="1642819"/>
    <lineage>
        <taxon>Bacteria</taxon>
        <taxon>Pseudomonadati</taxon>
        <taxon>Bacteroidota</taxon>
        <taxon>Flavobacteriia</taxon>
        <taxon>Flavobacteriales</taxon>
        <taxon>Flavobacteriaceae</taxon>
    </lineage>
</organism>
<sequence length="187" mass="21728">MKKIILFVLLVCTSIQLTAQEKEKFKYPQDNAKKHELKLNAFSLIAFSSLNVSYENLLNKDSSFGIDVFYNFNDISDDLYFPKKFSLTPYYRWFFSETRYARGFFVEGFGMLNTYEDRYYFFNNNDETIVETDFALGISVGGKFITKSGFITEIYLGVGRNLFNNNDENGLENNLITRGGISLGYRF</sequence>
<dbReference type="Pfam" id="PF12099">
    <property type="entry name" value="DUF3575"/>
    <property type="match status" value="1"/>
</dbReference>
<keyword evidence="3" id="KW-1185">Reference proteome</keyword>
<evidence type="ECO:0000313" key="3">
    <source>
        <dbReference type="Proteomes" id="UP001491088"/>
    </source>
</evidence>
<dbReference type="Proteomes" id="UP001491088">
    <property type="component" value="Chromosome"/>
</dbReference>
<name>A0ABZ2TPP7_9FLAO</name>
<accession>A0ABZ2TPP7</accession>
<dbReference type="RefSeq" id="WP_079737379.1">
    <property type="nucleotide sequence ID" value="NZ_CP150496.1"/>
</dbReference>
<keyword evidence="1" id="KW-0732">Signal</keyword>
<protein>
    <submittedName>
        <fullName evidence="2">DUF3575 domain-containing protein</fullName>
    </submittedName>
</protein>
<dbReference type="InterPro" id="IPR021958">
    <property type="entry name" value="DUF3575"/>
</dbReference>
<reference evidence="2 3" key="1">
    <citation type="submission" date="2024-03" db="EMBL/GenBank/DDBJ databases">
        <authorList>
            <person name="Cao K."/>
        </authorList>
    </citation>
    <scope>NUCLEOTIDE SEQUENCE [LARGE SCALE GENOMIC DNA]</scope>
    <source>
        <strain evidence="2 3">MCCC 1K00696</strain>
    </source>
</reference>
<proteinExistence type="predicted"/>
<evidence type="ECO:0000256" key="1">
    <source>
        <dbReference type="SAM" id="SignalP"/>
    </source>
</evidence>